<dbReference type="InterPro" id="IPR040449">
    <property type="entry name" value="Peptidase_S66_N"/>
</dbReference>
<keyword evidence="4" id="KW-0378">Hydrolase</keyword>
<evidence type="ECO:0000256" key="4">
    <source>
        <dbReference type="ARBA" id="ARBA00022801"/>
    </source>
</evidence>
<evidence type="ECO:0008006" key="10">
    <source>
        <dbReference type="Google" id="ProtNLM"/>
    </source>
</evidence>
<name>A0ABR2L2W4_9EUKA</name>
<keyword evidence="9" id="KW-1185">Reference proteome</keyword>
<proteinExistence type="inferred from homology"/>
<dbReference type="Proteomes" id="UP001470230">
    <property type="component" value="Unassembled WGS sequence"/>
</dbReference>
<keyword evidence="2" id="KW-0121">Carboxypeptidase</keyword>
<dbReference type="InterPro" id="IPR027461">
    <property type="entry name" value="Carboxypeptidase_A_C_sf"/>
</dbReference>
<evidence type="ECO:0000259" key="6">
    <source>
        <dbReference type="Pfam" id="PF02016"/>
    </source>
</evidence>
<evidence type="ECO:0000256" key="3">
    <source>
        <dbReference type="ARBA" id="ARBA00022670"/>
    </source>
</evidence>
<dbReference type="Pfam" id="PF17676">
    <property type="entry name" value="Peptidase_S66C"/>
    <property type="match status" value="1"/>
</dbReference>
<dbReference type="PANTHER" id="PTHR30237">
    <property type="entry name" value="MURAMOYLTETRAPEPTIDE CARBOXYPEPTIDASE"/>
    <property type="match status" value="1"/>
</dbReference>
<evidence type="ECO:0000256" key="5">
    <source>
        <dbReference type="ARBA" id="ARBA00022825"/>
    </source>
</evidence>
<sequence>MEFKKGDKIALVSCSNGQSKERKEKYDQLTSTIEQIGLVPVWSEYIYQKETVFSGTAQERAERLMNFYKDDEIKAIFDIAGGDMANELLPYINFDEIASKNKLFWGYSDLTVIINAIYTKTNKPSPLYQICNLVSQDRENQIKNFSNAVFDHGQDLFQFKYTFIQKNEMRGIVVGGNIRCFLKLAGTEYWPDMTGKILLLESWSGSVPQMVSFLNQYQQLKVFEKVSGILLGTFIQMENDNCLPKITDLVKRYAGENVPIAVTPEIGHKATSKAILIGKELHLH</sequence>
<protein>
    <recommendedName>
        <fullName evidence="10">LD-carboxypeptidase family protein</fullName>
    </recommendedName>
</protein>
<dbReference type="SUPFAM" id="SSF141986">
    <property type="entry name" value="LD-carboxypeptidase A C-terminal domain-like"/>
    <property type="match status" value="1"/>
</dbReference>
<comment type="caution">
    <text evidence="8">The sequence shown here is derived from an EMBL/GenBank/DDBJ whole genome shotgun (WGS) entry which is preliminary data.</text>
</comment>
<dbReference type="InterPro" id="IPR040921">
    <property type="entry name" value="Peptidase_S66C"/>
</dbReference>
<evidence type="ECO:0000259" key="7">
    <source>
        <dbReference type="Pfam" id="PF17676"/>
    </source>
</evidence>
<keyword evidence="5" id="KW-0720">Serine protease</keyword>
<dbReference type="PIRSF" id="PIRSF028757">
    <property type="entry name" value="LD-carboxypeptidase"/>
    <property type="match status" value="1"/>
</dbReference>
<dbReference type="CDD" id="cd07062">
    <property type="entry name" value="Peptidase_S66_mccF_like"/>
    <property type="match status" value="1"/>
</dbReference>
<dbReference type="InterPro" id="IPR029062">
    <property type="entry name" value="Class_I_gatase-like"/>
</dbReference>
<keyword evidence="3" id="KW-0645">Protease</keyword>
<reference evidence="8 9" key="1">
    <citation type="submission" date="2024-04" db="EMBL/GenBank/DDBJ databases">
        <title>Tritrichomonas musculus Genome.</title>
        <authorList>
            <person name="Alves-Ferreira E."/>
            <person name="Grigg M."/>
            <person name="Lorenzi H."/>
            <person name="Galac M."/>
        </authorList>
    </citation>
    <scope>NUCLEOTIDE SEQUENCE [LARGE SCALE GENOMIC DNA]</scope>
    <source>
        <strain evidence="8 9">EAF2021</strain>
    </source>
</reference>
<dbReference type="Gene3D" id="3.50.30.60">
    <property type="entry name" value="LD-carboxypeptidase A C-terminal domain-like"/>
    <property type="match status" value="1"/>
</dbReference>
<dbReference type="Pfam" id="PF02016">
    <property type="entry name" value="Peptidase_S66"/>
    <property type="match status" value="1"/>
</dbReference>
<dbReference type="InterPro" id="IPR003507">
    <property type="entry name" value="S66_fam"/>
</dbReference>
<dbReference type="InterPro" id="IPR027478">
    <property type="entry name" value="LdcA_N"/>
</dbReference>
<comment type="similarity">
    <text evidence="1">Belongs to the peptidase S66 family.</text>
</comment>
<evidence type="ECO:0000313" key="9">
    <source>
        <dbReference type="Proteomes" id="UP001470230"/>
    </source>
</evidence>
<evidence type="ECO:0000256" key="1">
    <source>
        <dbReference type="ARBA" id="ARBA00010233"/>
    </source>
</evidence>
<dbReference type="Gene3D" id="3.40.50.10740">
    <property type="entry name" value="Class I glutamine amidotransferase-like"/>
    <property type="match status" value="1"/>
</dbReference>
<evidence type="ECO:0000313" key="8">
    <source>
        <dbReference type="EMBL" id="KAK8897699.1"/>
    </source>
</evidence>
<feature type="domain" description="LD-carboxypeptidase C-terminal" evidence="7">
    <location>
        <begin position="170"/>
        <end position="283"/>
    </location>
</feature>
<evidence type="ECO:0000256" key="2">
    <source>
        <dbReference type="ARBA" id="ARBA00022645"/>
    </source>
</evidence>
<accession>A0ABR2L2W4</accession>
<dbReference type="PANTHER" id="PTHR30237:SF2">
    <property type="entry name" value="MUREIN TETRAPEPTIDE CARBOXYPEPTIDASE"/>
    <property type="match status" value="1"/>
</dbReference>
<dbReference type="SUPFAM" id="SSF52317">
    <property type="entry name" value="Class I glutamine amidotransferase-like"/>
    <property type="match status" value="1"/>
</dbReference>
<dbReference type="EMBL" id="JAPFFF010000002">
    <property type="protein sequence ID" value="KAK8897699.1"/>
    <property type="molecule type" value="Genomic_DNA"/>
</dbReference>
<gene>
    <name evidence="8" type="ORF">M9Y10_015664</name>
</gene>
<feature type="domain" description="LD-carboxypeptidase N-terminal" evidence="6">
    <location>
        <begin position="9"/>
        <end position="123"/>
    </location>
</feature>
<organism evidence="8 9">
    <name type="scientific">Tritrichomonas musculus</name>
    <dbReference type="NCBI Taxonomy" id="1915356"/>
    <lineage>
        <taxon>Eukaryota</taxon>
        <taxon>Metamonada</taxon>
        <taxon>Parabasalia</taxon>
        <taxon>Tritrichomonadida</taxon>
        <taxon>Tritrichomonadidae</taxon>
        <taxon>Tritrichomonas</taxon>
    </lineage>
</organism>